<dbReference type="GO" id="GO:0070292">
    <property type="term" value="P:N-acylphosphatidylethanolamine metabolic process"/>
    <property type="evidence" value="ECO:0007669"/>
    <property type="project" value="TreeGrafter"/>
</dbReference>
<proteinExistence type="inferred from homology"/>
<dbReference type="GO" id="GO:0005737">
    <property type="term" value="C:cytoplasm"/>
    <property type="evidence" value="ECO:0007669"/>
    <property type="project" value="TreeGrafter"/>
</dbReference>
<comment type="caution">
    <text evidence="7">The sequence shown here is derived from an EMBL/GenBank/DDBJ whole genome shotgun (WGS) entry which is preliminary data.</text>
</comment>
<organism evidence="7 8">
    <name type="scientific">Potamilus streckersoni</name>
    <dbReference type="NCBI Taxonomy" id="2493646"/>
    <lineage>
        <taxon>Eukaryota</taxon>
        <taxon>Metazoa</taxon>
        <taxon>Spiralia</taxon>
        <taxon>Lophotrochozoa</taxon>
        <taxon>Mollusca</taxon>
        <taxon>Bivalvia</taxon>
        <taxon>Autobranchia</taxon>
        <taxon>Heteroconchia</taxon>
        <taxon>Palaeoheterodonta</taxon>
        <taxon>Unionida</taxon>
        <taxon>Unionoidea</taxon>
        <taxon>Unionidae</taxon>
        <taxon>Ambleminae</taxon>
        <taxon>Lampsilini</taxon>
        <taxon>Potamilus</taxon>
    </lineage>
</organism>
<keyword evidence="3" id="KW-0378">Hydrolase</keyword>
<evidence type="ECO:0000256" key="2">
    <source>
        <dbReference type="ARBA" id="ARBA00022679"/>
    </source>
</evidence>
<dbReference type="EMBL" id="JAEAOA010001099">
    <property type="protein sequence ID" value="KAK3584597.1"/>
    <property type="molecule type" value="Genomic_DNA"/>
</dbReference>
<feature type="transmembrane region" description="Helical" evidence="5">
    <location>
        <begin position="331"/>
        <end position="355"/>
    </location>
</feature>
<keyword evidence="5" id="KW-0472">Membrane</keyword>
<dbReference type="Gene3D" id="3.90.1720.10">
    <property type="entry name" value="endopeptidase domain like (from Nostoc punctiforme)"/>
    <property type="match status" value="2"/>
</dbReference>
<evidence type="ECO:0000313" key="8">
    <source>
        <dbReference type="Proteomes" id="UP001195483"/>
    </source>
</evidence>
<dbReference type="GO" id="GO:0016410">
    <property type="term" value="F:N-acyltransferase activity"/>
    <property type="evidence" value="ECO:0007669"/>
    <property type="project" value="TreeGrafter"/>
</dbReference>
<keyword evidence="5" id="KW-1133">Transmembrane helix</keyword>
<accession>A0AAE0VPP2</accession>
<evidence type="ECO:0000256" key="1">
    <source>
        <dbReference type="ARBA" id="ARBA00007824"/>
    </source>
</evidence>
<name>A0AAE0VPP2_9BIVA</name>
<dbReference type="InterPro" id="IPR051496">
    <property type="entry name" value="H-rev107_PLA/AT"/>
</dbReference>
<feature type="domain" description="LRAT" evidence="6">
    <location>
        <begin position="104"/>
        <end position="216"/>
    </location>
</feature>
<gene>
    <name evidence="7" type="ORF">CHS0354_017743</name>
</gene>
<dbReference type="GO" id="GO:0008970">
    <property type="term" value="F:phospholipase A1 activity"/>
    <property type="evidence" value="ECO:0007669"/>
    <property type="project" value="TreeGrafter"/>
</dbReference>
<keyword evidence="4" id="KW-0443">Lipid metabolism</keyword>
<feature type="transmembrane region" description="Helical" evidence="5">
    <location>
        <begin position="307"/>
        <end position="325"/>
    </location>
</feature>
<dbReference type="AlphaFoldDB" id="A0AAE0VPP2"/>
<dbReference type="GO" id="GO:0004623">
    <property type="term" value="F:phospholipase A2 activity"/>
    <property type="evidence" value="ECO:0007669"/>
    <property type="project" value="TreeGrafter"/>
</dbReference>
<evidence type="ECO:0000256" key="3">
    <source>
        <dbReference type="ARBA" id="ARBA00022801"/>
    </source>
</evidence>
<dbReference type="InterPro" id="IPR007053">
    <property type="entry name" value="LRAT_dom"/>
</dbReference>
<dbReference type="PANTHER" id="PTHR13943">
    <property type="entry name" value="HRAS-LIKE SUPPRESSOR - RELATED"/>
    <property type="match status" value="1"/>
</dbReference>
<keyword evidence="8" id="KW-1185">Reference proteome</keyword>
<reference evidence="7" key="1">
    <citation type="journal article" date="2021" name="Genome Biol. Evol.">
        <title>A High-Quality Reference Genome for a Parasitic Bivalve with Doubly Uniparental Inheritance (Bivalvia: Unionida).</title>
        <authorList>
            <person name="Smith C.H."/>
        </authorList>
    </citation>
    <scope>NUCLEOTIDE SEQUENCE</scope>
    <source>
        <strain evidence="7">CHS0354</strain>
    </source>
</reference>
<reference evidence="7" key="2">
    <citation type="journal article" date="2021" name="Genome Biol. Evol.">
        <title>Developing a high-quality reference genome for a parasitic bivalve with doubly uniparental inheritance (Bivalvia: Unionida).</title>
        <authorList>
            <person name="Smith C.H."/>
        </authorList>
    </citation>
    <scope>NUCLEOTIDE SEQUENCE</scope>
    <source>
        <strain evidence="7">CHS0354</strain>
        <tissue evidence="7">Mantle</tissue>
    </source>
</reference>
<dbReference type="PROSITE" id="PS51934">
    <property type="entry name" value="LRAT"/>
    <property type="match status" value="1"/>
</dbReference>
<dbReference type="PANTHER" id="PTHR13943:SF77">
    <property type="entry name" value="LRAT DOMAIN-CONTAINING PROTEIN"/>
    <property type="match status" value="1"/>
</dbReference>
<keyword evidence="5" id="KW-0812">Transmembrane</keyword>
<dbReference type="Pfam" id="PF04970">
    <property type="entry name" value="LRAT"/>
    <property type="match status" value="1"/>
</dbReference>
<comment type="similarity">
    <text evidence="1">Belongs to the H-rev107 family.</text>
</comment>
<evidence type="ECO:0000256" key="4">
    <source>
        <dbReference type="ARBA" id="ARBA00023098"/>
    </source>
</evidence>
<evidence type="ECO:0000256" key="5">
    <source>
        <dbReference type="SAM" id="Phobius"/>
    </source>
</evidence>
<evidence type="ECO:0000313" key="7">
    <source>
        <dbReference type="EMBL" id="KAK3584597.1"/>
    </source>
</evidence>
<protein>
    <recommendedName>
        <fullName evidence="6">LRAT domain-containing protein</fullName>
    </recommendedName>
</protein>
<sequence length="880" mass="101568">MDDEVSDEEIKPFLEDLSQLPDIFRQYSISEKSIFEKDTNWKNENIDENATDKLTSTADKLANDDDARSCANCSQAIRVQVMDHLEVGQHISCPGKLFRKYFESMRKQIFLYQHHCIIKEICWRESTKAELIVIHFAKNEDNKIKVSQEKLVFDLTLDELYVIKYQYPGYSPALIVQRAESILQQSEGLFKRYDPFLKNCEHFARWCVIGKERSFQVQSVCHGFVNILNNVLGEGSKIARFICRLLYTSTDEVAATISKAIIVPMSVLGGCTIAYLIYCIIMTIYNWKCKTNKEMCHACWKSNLLDLWLQFGVYGVTSAITYAIVEFALPLLIPGLAIPIQIILVVIATGLALVVPKIRKALSSPFKCDMKVIENLSELQAGDVVSLKYYGLDHLVIVSCVTQECDPKRGQILGIHYSCKKVFGKKEVAEEYFPVDLAEQKVRCLQLNLLDTFSAEETVNRAKSRVGEKKWQLFSNRSDHFCYWAKVKTGLFSKNAEDIADCKYGNEKFEIRSSLYAGKMDVYFIGEIEPGDVVEYRRDKGIVIHLPDIKQTKTVEMELAVLREAFPCYVRRDSCSIDLSKDRLIVHKYHPSHCVSKQDRVERALYAIDKISKRWTQTGFIEDIILKPRISKAYFAPFECNMTETENLLDVKIGDIVSLTYYGIDHLVIVTEVQLDDDIKHGKIRCIHYSLPGLLKTRVVAEEYFSLDLTSSYVRRLQLDKDSTFSPEEVVRRARSRVGERKWRMSSNRSNHLCYWAKMKPVEENNILCTEAVVHLSDEIQLGDVVKYRSEKGIVVKLVDVNAMREFDIDVVVLRGRFPSYGRCVTYRIDLNKDDIVIYKYPSEGYFRMEKRVKRALDLKDKECKRWNQNGFIENIIRLP</sequence>
<reference evidence="7" key="3">
    <citation type="submission" date="2023-05" db="EMBL/GenBank/DDBJ databases">
        <authorList>
            <person name="Smith C.H."/>
        </authorList>
    </citation>
    <scope>NUCLEOTIDE SEQUENCE</scope>
    <source>
        <strain evidence="7">CHS0354</strain>
        <tissue evidence="7">Mantle</tissue>
    </source>
</reference>
<evidence type="ECO:0000259" key="6">
    <source>
        <dbReference type="PROSITE" id="PS51934"/>
    </source>
</evidence>
<keyword evidence="2" id="KW-0808">Transferase</keyword>
<dbReference type="Proteomes" id="UP001195483">
    <property type="component" value="Unassembled WGS sequence"/>
</dbReference>
<feature type="transmembrane region" description="Helical" evidence="5">
    <location>
        <begin position="261"/>
        <end position="287"/>
    </location>
</feature>